<dbReference type="EMBL" id="SNRW01037589">
    <property type="protein sequence ID" value="KAA6353704.1"/>
    <property type="molecule type" value="Genomic_DNA"/>
</dbReference>
<dbReference type="Proteomes" id="UP000324800">
    <property type="component" value="Unassembled WGS sequence"/>
</dbReference>
<sequence length="39" mass="4269">KLPPDIQVVVLATGALKAYKAHNTERKGQGITKLVQWVP</sequence>
<feature type="non-terminal residue" evidence="1">
    <location>
        <position position="1"/>
    </location>
</feature>
<proteinExistence type="predicted"/>
<reference evidence="1 2" key="1">
    <citation type="submission" date="2019-03" db="EMBL/GenBank/DDBJ databases">
        <title>Single cell metagenomics reveals metabolic interactions within the superorganism composed of flagellate Streblomastix strix and complex community of Bacteroidetes bacteria on its surface.</title>
        <authorList>
            <person name="Treitli S.C."/>
            <person name="Kolisko M."/>
            <person name="Husnik F."/>
            <person name="Keeling P."/>
            <person name="Hampl V."/>
        </authorList>
    </citation>
    <scope>NUCLEOTIDE SEQUENCE [LARGE SCALE GENOMIC DNA]</scope>
    <source>
        <strain evidence="1">ST1C</strain>
    </source>
</reference>
<evidence type="ECO:0000313" key="2">
    <source>
        <dbReference type="Proteomes" id="UP000324800"/>
    </source>
</evidence>
<protein>
    <submittedName>
        <fullName evidence="1">Uncharacterized protein</fullName>
    </submittedName>
</protein>
<comment type="caution">
    <text evidence="1">The sequence shown here is derived from an EMBL/GenBank/DDBJ whole genome shotgun (WGS) entry which is preliminary data.</text>
</comment>
<evidence type="ECO:0000313" key="1">
    <source>
        <dbReference type="EMBL" id="KAA6353704.1"/>
    </source>
</evidence>
<organism evidence="1 2">
    <name type="scientific">Streblomastix strix</name>
    <dbReference type="NCBI Taxonomy" id="222440"/>
    <lineage>
        <taxon>Eukaryota</taxon>
        <taxon>Metamonada</taxon>
        <taxon>Preaxostyla</taxon>
        <taxon>Oxymonadida</taxon>
        <taxon>Streblomastigidae</taxon>
        <taxon>Streblomastix</taxon>
    </lineage>
</organism>
<dbReference type="AlphaFoldDB" id="A0A5J4T5T3"/>
<accession>A0A5J4T5T3</accession>
<gene>
    <name evidence="1" type="ORF">EZS28_050769</name>
</gene>
<name>A0A5J4T5T3_9EUKA</name>